<evidence type="ECO:0000313" key="10">
    <source>
        <dbReference type="Proteomes" id="UP000694924"/>
    </source>
</evidence>
<evidence type="ECO:0000256" key="7">
    <source>
        <dbReference type="ARBA" id="ARBA00023054"/>
    </source>
</evidence>
<dbReference type="InterPro" id="IPR052300">
    <property type="entry name" value="Adhesion_Centrosome_assoc"/>
</dbReference>
<dbReference type="PANTHER" id="PTHR46507:SF4">
    <property type="entry name" value="SSX FAMILY MEMBER 2 INTERACTING PROTEIN"/>
    <property type="match status" value="1"/>
</dbReference>
<dbReference type="Proteomes" id="UP000694924">
    <property type="component" value="Unplaced"/>
</dbReference>
<dbReference type="Pfam" id="PF11559">
    <property type="entry name" value="ADIP"/>
    <property type="match status" value="1"/>
</dbReference>
<comment type="similarity">
    <text evidence="3">Belongs to the ADIP family.</text>
</comment>
<keyword evidence="5" id="KW-0130">Cell adhesion</keyword>
<evidence type="ECO:0000256" key="2">
    <source>
        <dbReference type="ARBA" id="ARBA00004300"/>
    </source>
</evidence>
<gene>
    <name evidence="11" type="primary">LOC107067402</name>
</gene>
<evidence type="ECO:0000256" key="9">
    <source>
        <dbReference type="SAM" id="Coils"/>
    </source>
</evidence>
<comment type="subcellular location">
    <subcellularLocation>
        <location evidence="1">Cell junction</location>
    </subcellularLocation>
    <subcellularLocation>
        <location evidence="2">Cytoplasm</location>
        <location evidence="2">Cytoskeleton</location>
        <location evidence="2">Microtubule organizing center</location>
        <location evidence="2">Centrosome</location>
    </subcellularLocation>
</comment>
<keyword evidence="4" id="KW-0963">Cytoplasm</keyword>
<sequence>MATEFKNLLSARNLKTALTMRYNLEGCEKSFCNEKNLDESLSILNEELESFNISPVNIYNNGLDCTESLKETSIKLINSLWMLLHKHKMMMKSYDELNDTYAKVSNDNSNLKNHVKRLKEELQKGQMILAQTQERERRLKVQNDAISRDLKQEKTEVTKLRKQSLSKNSQHEHELRRIIQNGNKLREQLEKTAGTHVPKGKVTQKVQIDHEKEIMVYKQTICRLEENNRLMLQEINDLKDALSLHTTGVELQMEASGIWNNTNV</sequence>
<evidence type="ECO:0000313" key="11">
    <source>
        <dbReference type="RefSeq" id="XP_015178369.1"/>
    </source>
</evidence>
<dbReference type="PANTHER" id="PTHR46507">
    <property type="entry name" value="AFADIN- AND ALPHA-ACTININ-BINDING PROTEIN"/>
    <property type="match status" value="1"/>
</dbReference>
<keyword evidence="7 9" id="KW-0175">Coiled coil</keyword>
<name>A0ABM1IDT2_POLDO</name>
<reference evidence="11" key="1">
    <citation type="submission" date="2025-08" db="UniProtKB">
        <authorList>
            <consortium name="RefSeq"/>
        </authorList>
    </citation>
    <scope>IDENTIFICATION</scope>
    <source>
        <tissue evidence="11">Whole body</tissue>
    </source>
</reference>
<keyword evidence="10" id="KW-1185">Reference proteome</keyword>
<keyword evidence="8" id="KW-0206">Cytoskeleton</keyword>
<dbReference type="RefSeq" id="XP_015178369.1">
    <property type="nucleotide sequence ID" value="XM_015322883.1"/>
</dbReference>
<dbReference type="GeneID" id="107067402"/>
<evidence type="ECO:0000256" key="5">
    <source>
        <dbReference type="ARBA" id="ARBA00022889"/>
    </source>
</evidence>
<protein>
    <submittedName>
        <fullName evidence="11">Afadin- and alpha-actinin-binding protein-like</fullName>
    </submittedName>
</protein>
<evidence type="ECO:0000256" key="4">
    <source>
        <dbReference type="ARBA" id="ARBA00022490"/>
    </source>
</evidence>
<evidence type="ECO:0000256" key="3">
    <source>
        <dbReference type="ARBA" id="ARBA00009291"/>
    </source>
</evidence>
<evidence type="ECO:0000256" key="8">
    <source>
        <dbReference type="ARBA" id="ARBA00023212"/>
    </source>
</evidence>
<dbReference type="InterPro" id="IPR021622">
    <property type="entry name" value="Afadin/alpha-actinin-bd"/>
</dbReference>
<organism evidence="10 11">
    <name type="scientific">Polistes dominula</name>
    <name type="common">European paper wasp</name>
    <name type="synonym">Vespa dominula</name>
    <dbReference type="NCBI Taxonomy" id="743375"/>
    <lineage>
        <taxon>Eukaryota</taxon>
        <taxon>Metazoa</taxon>
        <taxon>Ecdysozoa</taxon>
        <taxon>Arthropoda</taxon>
        <taxon>Hexapoda</taxon>
        <taxon>Insecta</taxon>
        <taxon>Pterygota</taxon>
        <taxon>Neoptera</taxon>
        <taxon>Endopterygota</taxon>
        <taxon>Hymenoptera</taxon>
        <taxon>Apocrita</taxon>
        <taxon>Aculeata</taxon>
        <taxon>Vespoidea</taxon>
        <taxon>Vespidae</taxon>
        <taxon>Polistinae</taxon>
        <taxon>Polistini</taxon>
        <taxon>Polistes</taxon>
    </lineage>
</organism>
<keyword evidence="6" id="KW-0965">Cell junction</keyword>
<evidence type="ECO:0000256" key="1">
    <source>
        <dbReference type="ARBA" id="ARBA00004282"/>
    </source>
</evidence>
<accession>A0ABM1IDT2</accession>
<proteinExistence type="inferred from homology"/>
<evidence type="ECO:0000256" key="6">
    <source>
        <dbReference type="ARBA" id="ARBA00022949"/>
    </source>
</evidence>
<feature type="coiled-coil region" evidence="9">
    <location>
        <begin position="94"/>
        <end position="188"/>
    </location>
</feature>